<feature type="compositionally biased region" description="Acidic residues" evidence="1">
    <location>
        <begin position="191"/>
        <end position="200"/>
    </location>
</feature>
<evidence type="ECO:0000256" key="1">
    <source>
        <dbReference type="SAM" id="MobiDB-lite"/>
    </source>
</evidence>
<dbReference type="Proteomes" id="UP000219286">
    <property type="component" value="Unassembled WGS sequence"/>
</dbReference>
<protein>
    <submittedName>
        <fullName evidence="3">Uncharacterized protein</fullName>
    </submittedName>
</protein>
<keyword evidence="4" id="KW-1185">Reference proteome</keyword>
<dbReference type="EMBL" id="LFMI01000380">
    <property type="protein sequence ID" value="OTA03088.1"/>
    <property type="molecule type" value="Genomic_DNA"/>
</dbReference>
<comment type="caution">
    <text evidence="3">The sequence shown here is derived from an EMBL/GenBank/DDBJ whole genome shotgun (WGS) entry which is preliminary data.</text>
</comment>
<dbReference type="AlphaFoldDB" id="A0A2H2ZAL6"/>
<keyword evidence="2" id="KW-1133">Transmembrane helix</keyword>
<keyword evidence="2" id="KW-0812">Transmembrane</keyword>
<accession>A0A2H2ZAL6</accession>
<organism evidence="3 4">
    <name type="scientific">Trichoderma parareesei</name>
    <name type="common">Filamentous fungus</name>
    <dbReference type="NCBI Taxonomy" id="858221"/>
    <lineage>
        <taxon>Eukaryota</taxon>
        <taxon>Fungi</taxon>
        <taxon>Dikarya</taxon>
        <taxon>Ascomycota</taxon>
        <taxon>Pezizomycotina</taxon>
        <taxon>Sordariomycetes</taxon>
        <taxon>Hypocreomycetidae</taxon>
        <taxon>Hypocreales</taxon>
        <taxon>Hypocreaceae</taxon>
        <taxon>Trichoderma</taxon>
    </lineage>
</organism>
<evidence type="ECO:0000313" key="3">
    <source>
        <dbReference type="EMBL" id="OTA03088.1"/>
    </source>
</evidence>
<feature type="transmembrane region" description="Helical" evidence="2">
    <location>
        <begin position="6"/>
        <end position="31"/>
    </location>
</feature>
<name>A0A2H2ZAL6_TRIPA</name>
<keyword evidence="2" id="KW-0472">Membrane</keyword>
<proteinExistence type="predicted"/>
<feature type="region of interest" description="Disordered" evidence="1">
    <location>
        <begin position="184"/>
        <end position="206"/>
    </location>
</feature>
<evidence type="ECO:0000256" key="2">
    <source>
        <dbReference type="SAM" id="Phobius"/>
    </source>
</evidence>
<evidence type="ECO:0000313" key="4">
    <source>
        <dbReference type="Proteomes" id="UP000219286"/>
    </source>
</evidence>
<reference evidence="3 4" key="1">
    <citation type="journal article" date="2015" name="Genome Announc.">
        <title>Genome sequence and annotation of Trichoderma parareesei, the ancestor of the cellulase producer Trichoderma reesei.</title>
        <authorList>
            <person name="Yang D."/>
            <person name="Pomraning K."/>
            <person name="Kopchinskiy A."/>
            <person name="Karimi Aghcheh R."/>
            <person name="Atanasova L."/>
            <person name="Chenthamara K."/>
            <person name="Baker S.E."/>
            <person name="Zhang R."/>
            <person name="Shen Q."/>
            <person name="Freitag M."/>
            <person name="Kubicek C.P."/>
            <person name="Druzhinina I.S."/>
        </authorList>
    </citation>
    <scope>NUCLEOTIDE SEQUENCE [LARGE SCALE GENOMIC DNA]</scope>
    <source>
        <strain evidence="3 4">CBS 125925</strain>
    </source>
</reference>
<feature type="region of interest" description="Disordered" evidence="1">
    <location>
        <begin position="139"/>
        <end position="166"/>
    </location>
</feature>
<gene>
    <name evidence="3" type="ORF">A9Z42_0035390</name>
</gene>
<sequence>MAGALVSASITVFAVTVVFSFVPIVMMRILLRMNASRRLWRKRVNKGLTRRGWRMMGLSSMRRLGRGTMGLSCMRRLGGRMIVRRPGVNGTAQEADMKHREVDMTQVLPQVVLLVPMGLEDEVDSLLVLEEELYRRAAGHTASTDTEEDHSRLGSADPAGNGGKGSETVALAADMMVQLGADRKLRHGPETAEEVVEGEGEEAHIL</sequence>